<feature type="transmembrane region" description="Helical" evidence="7">
    <location>
        <begin position="46"/>
        <end position="72"/>
    </location>
</feature>
<evidence type="ECO:0000256" key="4">
    <source>
        <dbReference type="ARBA" id="ARBA00022989"/>
    </source>
</evidence>
<dbReference type="Proteomes" id="UP000019118">
    <property type="component" value="Unassembled WGS sequence"/>
</dbReference>
<keyword evidence="4 7" id="KW-1133">Transmembrane helix</keyword>
<evidence type="ECO:0000256" key="2">
    <source>
        <dbReference type="ARBA" id="ARBA00022679"/>
    </source>
</evidence>
<evidence type="ECO:0000259" key="8">
    <source>
        <dbReference type="Pfam" id="PF01529"/>
    </source>
</evidence>
<dbReference type="GeneID" id="109542468"/>
<dbReference type="KEGG" id="dpa:109542468"/>
<keyword evidence="10" id="KW-1185">Reference proteome</keyword>
<evidence type="ECO:0000313" key="9">
    <source>
        <dbReference type="EnsemblMetazoa" id="XP_019767267.1"/>
    </source>
</evidence>
<evidence type="ECO:0000313" key="10">
    <source>
        <dbReference type="Proteomes" id="UP000019118"/>
    </source>
</evidence>
<keyword evidence="5 7" id="KW-0472">Membrane</keyword>
<comment type="subcellular location">
    <subcellularLocation>
        <location evidence="1">Membrane</location>
        <topology evidence="1">Multi-pass membrane protein</topology>
    </subcellularLocation>
</comment>
<reference evidence="9" key="2">
    <citation type="submission" date="2024-08" db="UniProtKB">
        <authorList>
            <consortium name="EnsemblMetazoa"/>
        </authorList>
    </citation>
    <scope>IDENTIFICATION</scope>
</reference>
<comment type="domain">
    <text evidence="7">The DHHC domain is required for palmitoyltransferase activity.</text>
</comment>
<name>A0AAR5Q224_DENPD</name>
<feature type="transmembrane region" description="Helical" evidence="7">
    <location>
        <begin position="133"/>
        <end position="150"/>
    </location>
</feature>
<accession>A0AAR5Q224</accession>
<dbReference type="PANTHER" id="PTHR12246">
    <property type="entry name" value="PALMITOYLTRANSFERASE ZDHHC16"/>
    <property type="match status" value="1"/>
</dbReference>
<dbReference type="EnsemblMetazoa" id="XM_019911708.1">
    <property type="protein sequence ID" value="XP_019767267.1"/>
    <property type="gene ID" value="LOC109542468"/>
</dbReference>
<feature type="transmembrane region" description="Helical" evidence="7">
    <location>
        <begin position="156"/>
        <end position="180"/>
    </location>
</feature>
<dbReference type="GO" id="GO:0016020">
    <property type="term" value="C:membrane"/>
    <property type="evidence" value="ECO:0007669"/>
    <property type="project" value="UniProtKB-SubCell"/>
</dbReference>
<feature type="transmembrane region" description="Helical" evidence="7">
    <location>
        <begin position="187"/>
        <end position="210"/>
    </location>
</feature>
<dbReference type="Pfam" id="PF01529">
    <property type="entry name" value="DHHC"/>
    <property type="match status" value="1"/>
</dbReference>
<dbReference type="InterPro" id="IPR039859">
    <property type="entry name" value="PFA4/ZDH16/20/ERF2-like"/>
</dbReference>
<evidence type="ECO:0000256" key="5">
    <source>
        <dbReference type="ARBA" id="ARBA00023136"/>
    </source>
</evidence>
<proteinExistence type="inferred from homology"/>
<dbReference type="AlphaFoldDB" id="A0AAR5Q224"/>
<comment type="catalytic activity">
    <reaction evidence="7">
        <text>L-cysteinyl-[protein] + hexadecanoyl-CoA = S-hexadecanoyl-L-cysteinyl-[protein] + CoA</text>
        <dbReference type="Rhea" id="RHEA:36683"/>
        <dbReference type="Rhea" id="RHEA-COMP:10131"/>
        <dbReference type="Rhea" id="RHEA-COMP:11032"/>
        <dbReference type="ChEBI" id="CHEBI:29950"/>
        <dbReference type="ChEBI" id="CHEBI:57287"/>
        <dbReference type="ChEBI" id="CHEBI:57379"/>
        <dbReference type="ChEBI" id="CHEBI:74151"/>
        <dbReference type="EC" id="2.3.1.225"/>
    </reaction>
</comment>
<dbReference type="PROSITE" id="PS50216">
    <property type="entry name" value="DHHC"/>
    <property type="match status" value="1"/>
</dbReference>
<evidence type="ECO:0000256" key="6">
    <source>
        <dbReference type="ARBA" id="ARBA00023315"/>
    </source>
</evidence>
<protein>
    <recommendedName>
        <fullName evidence="7">Palmitoyltransferase</fullName>
        <ecNumber evidence="7">2.3.1.225</ecNumber>
    </recommendedName>
</protein>
<dbReference type="GO" id="GO:0019706">
    <property type="term" value="F:protein-cysteine S-palmitoyltransferase activity"/>
    <property type="evidence" value="ECO:0007669"/>
    <property type="project" value="UniProtKB-EC"/>
</dbReference>
<dbReference type="InterPro" id="IPR001594">
    <property type="entry name" value="Palmitoyltrfase_DHHC"/>
</dbReference>
<feature type="transmembrane region" description="Helical" evidence="7">
    <location>
        <begin position="12"/>
        <end position="31"/>
    </location>
</feature>
<dbReference type="EC" id="2.3.1.225" evidence="7"/>
<comment type="similarity">
    <text evidence="7">Belongs to the DHHC palmitoyltransferase family.</text>
</comment>
<keyword evidence="6 7" id="KW-0012">Acyltransferase</keyword>
<reference evidence="10" key="1">
    <citation type="journal article" date="2013" name="Genome Biol.">
        <title>Draft genome of the mountain pine beetle, Dendroctonus ponderosae Hopkins, a major forest pest.</title>
        <authorList>
            <person name="Keeling C.I."/>
            <person name="Yuen M.M."/>
            <person name="Liao N.Y."/>
            <person name="Docking T.R."/>
            <person name="Chan S.K."/>
            <person name="Taylor G.A."/>
            <person name="Palmquist D.L."/>
            <person name="Jackman S.D."/>
            <person name="Nguyen A."/>
            <person name="Li M."/>
            <person name="Henderson H."/>
            <person name="Janes J.K."/>
            <person name="Zhao Y."/>
            <person name="Pandoh P."/>
            <person name="Moore R."/>
            <person name="Sperling F.A."/>
            <person name="Huber D.P."/>
            <person name="Birol I."/>
            <person name="Jones S.J."/>
            <person name="Bohlmann J."/>
        </authorList>
    </citation>
    <scope>NUCLEOTIDE SEQUENCE</scope>
</reference>
<evidence type="ECO:0000256" key="1">
    <source>
        <dbReference type="ARBA" id="ARBA00004141"/>
    </source>
</evidence>
<keyword evidence="3 7" id="KW-0812">Transmembrane</keyword>
<feature type="domain" description="Palmitoyltransferase DHHC" evidence="8">
    <location>
        <begin position="88"/>
        <end position="222"/>
    </location>
</feature>
<sequence>MNIRLDVYPKSWKDACVTAFLLVIIPVIYYFELYVVLPTFYPPWGLAYLFHFAVGHFILFNLCSNLLAIVLIDTSIAGKMLPTDGVNWHFCSVCETFVPARSYHCPTCNVCILKRDHHCMFTSCCIGHYNHRFFLVFVLYVFIATLYSTVYNVQYIYQFITFDSYLSLLKIVFPLTMLFVKWTSYQLQLSLVIVGILGCLFTGVLLYYHLNLILNGFTTHERGRQVSVYDQGKMNNLKIALGNRWYLVWISPCIDSVLPCDGAVWTTNLSTKGK</sequence>
<organism evidence="9 10">
    <name type="scientific">Dendroctonus ponderosae</name>
    <name type="common">Mountain pine beetle</name>
    <dbReference type="NCBI Taxonomy" id="77166"/>
    <lineage>
        <taxon>Eukaryota</taxon>
        <taxon>Metazoa</taxon>
        <taxon>Ecdysozoa</taxon>
        <taxon>Arthropoda</taxon>
        <taxon>Hexapoda</taxon>
        <taxon>Insecta</taxon>
        <taxon>Pterygota</taxon>
        <taxon>Neoptera</taxon>
        <taxon>Endopterygota</taxon>
        <taxon>Coleoptera</taxon>
        <taxon>Polyphaga</taxon>
        <taxon>Cucujiformia</taxon>
        <taxon>Curculionidae</taxon>
        <taxon>Scolytinae</taxon>
        <taxon>Dendroctonus</taxon>
    </lineage>
</organism>
<keyword evidence="2 7" id="KW-0808">Transferase</keyword>
<evidence type="ECO:0000256" key="7">
    <source>
        <dbReference type="RuleBase" id="RU079119"/>
    </source>
</evidence>
<evidence type="ECO:0000256" key="3">
    <source>
        <dbReference type="ARBA" id="ARBA00022692"/>
    </source>
</evidence>